<dbReference type="PROSITE" id="PS50089">
    <property type="entry name" value="ZF_RING_2"/>
    <property type="match status" value="1"/>
</dbReference>
<organism evidence="11 12">
    <name type="scientific">Urochloa decumbens</name>
    <dbReference type="NCBI Taxonomy" id="240449"/>
    <lineage>
        <taxon>Eukaryota</taxon>
        <taxon>Viridiplantae</taxon>
        <taxon>Streptophyta</taxon>
        <taxon>Embryophyta</taxon>
        <taxon>Tracheophyta</taxon>
        <taxon>Spermatophyta</taxon>
        <taxon>Magnoliopsida</taxon>
        <taxon>Liliopsida</taxon>
        <taxon>Poales</taxon>
        <taxon>Poaceae</taxon>
        <taxon>PACMAD clade</taxon>
        <taxon>Panicoideae</taxon>
        <taxon>Panicodae</taxon>
        <taxon>Paniceae</taxon>
        <taxon>Melinidinae</taxon>
        <taxon>Urochloa</taxon>
    </lineage>
</organism>
<proteinExistence type="predicted"/>
<dbReference type="PANTHER" id="PTHR46539">
    <property type="entry name" value="E3 UBIQUITIN-PROTEIN LIGASE ATL42"/>
    <property type="match status" value="1"/>
</dbReference>
<dbReference type="InterPro" id="IPR013083">
    <property type="entry name" value="Znf_RING/FYVE/PHD"/>
</dbReference>
<accession>A0ABC9E0A7</accession>
<dbReference type="PANTHER" id="PTHR46539:SF25">
    <property type="entry name" value="(WILD MALAYSIAN BANANA) HYPOTHETICAL PROTEIN"/>
    <property type="match status" value="1"/>
</dbReference>
<evidence type="ECO:0000313" key="11">
    <source>
        <dbReference type="EMBL" id="CAL5047258.1"/>
    </source>
</evidence>
<protein>
    <recommendedName>
        <fullName evidence="10">RING-type domain-containing protein</fullName>
    </recommendedName>
</protein>
<dbReference type="AlphaFoldDB" id="A0ABC9E0A7"/>
<evidence type="ECO:0000256" key="5">
    <source>
        <dbReference type="ARBA" id="ARBA00022833"/>
    </source>
</evidence>
<keyword evidence="12" id="KW-1185">Reference proteome</keyword>
<evidence type="ECO:0000313" key="12">
    <source>
        <dbReference type="Proteomes" id="UP001497457"/>
    </source>
</evidence>
<keyword evidence="5" id="KW-0862">Zinc</keyword>
<dbReference type="Pfam" id="PF13639">
    <property type="entry name" value="zf-RING_2"/>
    <property type="match status" value="1"/>
</dbReference>
<feature type="transmembrane region" description="Helical" evidence="9">
    <location>
        <begin position="12"/>
        <end position="33"/>
    </location>
</feature>
<dbReference type="SMART" id="SM00184">
    <property type="entry name" value="RING"/>
    <property type="match status" value="1"/>
</dbReference>
<keyword evidence="3" id="KW-0479">Metal-binding</keyword>
<keyword evidence="7 9" id="KW-0472">Membrane</keyword>
<dbReference type="EMBL" id="OZ075145">
    <property type="protein sequence ID" value="CAL5047258.1"/>
    <property type="molecule type" value="Genomic_DNA"/>
</dbReference>
<name>A0ABC9E0A7_9POAL</name>
<evidence type="ECO:0000256" key="9">
    <source>
        <dbReference type="SAM" id="Phobius"/>
    </source>
</evidence>
<evidence type="ECO:0000256" key="1">
    <source>
        <dbReference type="ARBA" id="ARBA00004370"/>
    </source>
</evidence>
<reference evidence="11" key="1">
    <citation type="submission" date="2024-10" db="EMBL/GenBank/DDBJ databases">
        <authorList>
            <person name="Ryan C."/>
        </authorList>
    </citation>
    <scope>NUCLEOTIDE SEQUENCE [LARGE SCALE GENOMIC DNA]</scope>
</reference>
<dbReference type="SUPFAM" id="SSF57850">
    <property type="entry name" value="RING/U-box"/>
    <property type="match status" value="1"/>
</dbReference>
<dbReference type="Proteomes" id="UP001497457">
    <property type="component" value="Chromosome 35b"/>
</dbReference>
<gene>
    <name evidence="11" type="ORF">URODEC1_LOCUS89828</name>
</gene>
<evidence type="ECO:0000256" key="8">
    <source>
        <dbReference type="PROSITE-ProRule" id="PRU00175"/>
    </source>
</evidence>
<evidence type="ECO:0000256" key="6">
    <source>
        <dbReference type="ARBA" id="ARBA00022989"/>
    </source>
</evidence>
<dbReference type="CDD" id="cd16461">
    <property type="entry name" value="RING-H2_EL5-like"/>
    <property type="match status" value="1"/>
</dbReference>
<evidence type="ECO:0000256" key="3">
    <source>
        <dbReference type="ARBA" id="ARBA00022723"/>
    </source>
</evidence>
<keyword evidence="6 9" id="KW-1133">Transmembrane helix</keyword>
<feature type="domain" description="RING-type" evidence="10">
    <location>
        <begin position="89"/>
        <end position="131"/>
    </location>
</feature>
<keyword evidence="2 9" id="KW-0812">Transmembrane</keyword>
<evidence type="ECO:0000256" key="4">
    <source>
        <dbReference type="ARBA" id="ARBA00022771"/>
    </source>
</evidence>
<evidence type="ECO:0000256" key="7">
    <source>
        <dbReference type="ARBA" id="ARBA00023136"/>
    </source>
</evidence>
<dbReference type="GO" id="GO:0016020">
    <property type="term" value="C:membrane"/>
    <property type="evidence" value="ECO:0007669"/>
    <property type="project" value="UniProtKB-SubCell"/>
</dbReference>
<dbReference type="Gene3D" id="3.30.40.10">
    <property type="entry name" value="Zinc/RING finger domain, C3HC4 (zinc finger)"/>
    <property type="match status" value="1"/>
</dbReference>
<comment type="subcellular location">
    <subcellularLocation>
        <location evidence="1">Membrane</location>
    </subcellularLocation>
</comment>
<evidence type="ECO:0000256" key="2">
    <source>
        <dbReference type="ARBA" id="ARBA00022692"/>
    </source>
</evidence>
<evidence type="ECO:0000259" key="10">
    <source>
        <dbReference type="PROSITE" id="PS50089"/>
    </source>
</evidence>
<sequence>MTTNPAEILSVVLLITGVSLMLVVHILVVFWALRRGLGSRGTSHTTDEERAAAAGAGGGLSAGELGKLPCHDFKAAEAQEQDSAGDGDCPVCLEAFEPGDRCRRLPRCEHSFHAECVDSWLRKSGACPVCRADVLDRPPKSEPKAAAAAVAAGEAVVPGVLEMAERRSPAAWGIGAER</sequence>
<keyword evidence="4 8" id="KW-0863">Zinc-finger</keyword>
<dbReference type="GO" id="GO:0008270">
    <property type="term" value="F:zinc ion binding"/>
    <property type="evidence" value="ECO:0007669"/>
    <property type="project" value="UniProtKB-KW"/>
</dbReference>
<dbReference type="InterPro" id="IPR001841">
    <property type="entry name" value="Znf_RING"/>
</dbReference>